<dbReference type="EMBL" id="KV407454">
    <property type="protein sequence ID" value="KZF25930.1"/>
    <property type="molecule type" value="Genomic_DNA"/>
</dbReference>
<dbReference type="STRING" id="1328760.A0A165J9F5"/>
<dbReference type="GeneID" id="28896548"/>
<keyword evidence="2" id="KW-1185">Reference proteome</keyword>
<name>A0A165J9F5_XYLHT</name>
<accession>A0A165J9F5</accession>
<dbReference type="AlphaFoldDB" id="A0A165J9F5"/>
<organism evidence="1 2">
    <name type="scientific">Xylona heveae (strain CBS 132557 / TC161)</name>
    <dbReference type="NCBI Taxonomy" id="1328760"/>
    <lineage>
        <taxon>Eukaryota</taxon>
        <taxon>Fungi</taxon>
        <taxon>Dikarya</taxon>
        <taxon>Ascomycota</taxon>
        <taxon>Pezizomycotina</taxon>
        <taxon>Xylonomycetes</taxon>
        <taxon>Xylonales</taxon>
        <taxon>Xylonaceae</taxon>
        <taxon>Xylona</taxon>
    </lineage>
</organism>
<dbReference type="Proteomes" id="UP000076632">
    <property type="component" value="Unassembled WGS sequence"/>
</dbReference>
<protein>
    <recommendedName>
        <fullName evidence="3">SnoaL-like domain-containing protein</fullName>
    </recommendedName>
</protein>
<dbReference type="InParanoid" id="A0A165J9F5"/>
<gene>
    <name evidence="1" type="ORF">L228DRAFT_242315</name>
</gene>
<dbReference type="RefSeq" id="XP_018191485.1">
    <property type="nucleotide sequence ID" value="XM_018331411.1"/>
</dbReference>
<dbReference type="OrthoDB" id="3352776at2759"/>
<evidence type="ECO:0008006" key="3">
    <source>
        <dbReference type="Google" id="ProtNLM"/>
    </source>
</evidence>
<evidence type="ECO:0000313" key="1">
    <source>
        <dbReference type="EMBL" id="KZF25930.1"/>
    </source>
</evidence>
<proteinExistence type="predicted"/>
<reference evidence="1 2" key="1">
    <citation type="journal article" date="2016" name="Fungal Biol.">
        <title>The genome of Xylona heveae provides a window into fungal endophytism.</title>
        <authorList>
            <person name="Gazis R."/>
            <person name="Kuo A."/>
            <person name="Riley R."/>
            <person name="LaButti K."/>
            <person name="Lipzen A."/>
            <person name="Lin J."/>
            <person name="Amirebrahimi M."/>
            <person name="Hesse C.N."/>
            <person name="Spatafora J.W."/>
            <person name="Henrissat B."/>
            <person name="Hainaut M."/>
            <person name="Grigoriev I.V."/>
            <person name="Hibbett D.S."/>
        </authorList>
    </citation>
    <scope>NUCLEOTIDE SEQUENCE [LARGE SCALE GENOMIC DNA]</scope>
    <source>
        <strain evidence="1 2">TC161</strain>
    </source>
</reference>
<dbReference type="OMA" id="DINGWHK"/>
<evidence type="ECO:0000313" key="2">
    <source>
        <dbReference type="Proteomes" id="UP000076632"/>
    </source>
</evidence>
<sequence>MTSPTAANTSLTSRTAQLRARAHSFCQAFLEGRSPSETLSTHFVRGSPKITEHGPAIEQLPFLGRTFVGRSSGGSPESVGNSCDDYFTLLSETLRFHPHEHTFPSQPGGYIVDAGSDNGNGTVNVVGTARFESIKTGKSWEETFIYRLSGFDDDGLIGHWEIWADPLSAWLAVEGKAA</sequence>